<name>A0AAD3Y6L9_NEPGR</name>
<reference evidence="2" key="1">
    <citation type="submission" date="2023-05" db="EMBL/GenBank/DDBJ databases">
        <title>Nepenthes gracilis genome sequencing.</title>
        <authorList>
            <person name="Fukushima K."/>
        </authorList>
    </citation>
    <scope>NUCLEOTIDE SEQUENCE</scope>
    <source>
        <strain evidence="2">SING2019-196</strain>
    </source>
</reference>
<keyword evidence="1" id="KW-1133">Transmembrane helix</keyword>
<evidence type="ECO:0000256" key="1">
    <source>
        <dbReference type="SAM" id="Phobius"/>
    </source>
</evidence>
<feature type="transmembrane region" description="Helical" evidence="1">
    <location>
        <begin position="126"/>
        <end position="144"/>
    </location>
</feature>
<feature type="transmembrane region" description="Helical" evidence="1">
    <location>
        <begin position="85"/>
        <end position="106"/>
    </location>
</feature>
<organism evidence="2 3">
    <name type="scientific">Nepenthes gracilis</name>
    <name type="common">Slender pitcher plant</name>
    <dbReference type="NCBI Taxonomy" id="150966"/>
    <lineage>
        <taxon>Eukaryota</taxon>
        <taxon>Viridiplantae</taxon>
        <taxon>Streptophyta</taxon>
        <taxon>Embryophyta</taxon>
        <taxon>Tracheophyta</taxon>
        <taxon>Spermatophyta</taxon>
        <taxon>Magnoliopsida</taxon>
        <taxon>eudicotyledons</taxon>
        <taxon>Gunneridae</taxon>
        <taxon>Pentapetalae</taxon>
        <taxon>Caryophyllales</taxon>
        <taxon>Nepenthaceae</taxon>
        <taxon>Nepenthes</taxon>
    </lineage>
</organism>
<gene>
    <name evidence="2" type="ORF">Nepgr_033071</name>
</gene>
<protein>
    <submittedName>
        <fullName evidence="2">Uncharacterized protein</fullName>
    </submittedName>
</protein>
<accession>A0AAD3Y6L9</accession>
<dbReference type="AlphaFoldDB" id="A0AAD3Y6L9"/>
<evidence type="ECO:0000313" key="3">
    <source>
        <dbReference type="Proteomes" id="UP001279734"/>
    </source>
</evidence>
<comment type="caution">
    <text evidence="2">The sequence shown here is derived from an EMBL/GenBank/DDBJ whole genome shotgun (WGS) entry which is preliminary data.</text>
</comment>
<dbReference type="Proteomes" id="UP001279734">
    <property type="component" value="Unassembled WGS sequence"/>
</dbReference>
<keyword evidence="3" id="KW-1185">Reference proteome</keyword>
<proteinExistence type="predicted"/>
<keyword evidence="1" id="KW-0472">Membrane</keyword>
<evidence type="ECO:0000313" key="2">
    <source>
        <dbReference type="EMBL" id="GMH31228.1"/>
    </source>
</evidence>
<feature type="transmembrane region" description="Helical" evidence="1">
    <location>
        <begin position="55"/>
        <end position="78"/>
    </location>
</feature>
<keyword evidence="1" id="KW-0812">Transmembrane</keyword>
<sequence>MSLGDNEDACSSCSKNKVSANLRAPLDACGLSDDPPPRWQPDPVDMGDSLPVNQVLFIAADVAGDGSGCFYVVVGIFAGTLDRSFLLYYATVGLLFIDFGILYPVLKTLVSCCSSLLWPVLPMPMLWWLVGGSSALFLISTAVGRKLGLFGVSMVELLGQLLRALLLHYCCGSHFSLISVGGGRLLPKIWRTCCL</sequence>
<dbReference type="EMBL" id="BSYO01000039">
    <property type="protein sequence ID" value="GMH31228.1"/>
    <property type="molecule type" value="Genomic_DNA"/>
</dbReference>